<reference evidence="3" key="1">
    <citation type="submission" date="2021-10" db="EMBL/GenBank/DDBJ databases">
        <title>Genome Sequence of The Candidatus Hydrogeosomobacter endosymbioticus, an Intracellular Bacterial Symbiont of the Anaerobic Ciliate GW7.</title>
        <authorList>
            <person name="Shiohama Y."/>
            <person name="Shinzato N."/>
        </authorList>
    </citation>
    <scope>NUCLEOTIDE SEQUENCE [LARGE SCALE GENOMIC DNA]</scope>
    <source>
        <strain evidence="3">200920</strain>
    </source>
</reference>
<accession>A0ABM7V817</accession>
<evidence type="ECO:0000313" key="4">
    <source>
        <dbReference type="Proteomes" id="UP001320209"/>
    </source>
</evidence>
<dbReference type="EMBL" id="AP025225">
    <property type="protein sequence ID" value="BDB95900.1"/>
    <property type="molecule type" value="Genomic_DNA"/>
</dbReference>
<organism evidence="3 4">
    <name type="scientific">Candidatus Hydrogenosomobacter endosymbioticus</name>
    <dbReference type="NCBI Taxonomy" id="2558174"/>
    <lineage>
        <taxon>Bacteria</taxon>
        <taxon>Pseudomonadati</taxon>
        <taxon>Pseudomonadota</taxon>
        <taxon>Alphaproteobacteria</taxon>
        <taxon>Holosporales</taxon>
        <taxon>Holosporaceae</taxon>
        <taxon>Candidatus Hydrogenosomobacter</taxon>
    </lineage>
</organism>
<feature type="chain" id="PRO_5045743391" evidence="2">
    <location>
        <begin position="21"/>
        <end position="309"/>
    </location>
</feature>
<feature type="region of interest" description="Disordered" evidence="1">
    <location>
        <begin position="24"/>
        <end position="43"/>
    </location>
</feature>
<evidence type="ECO:0000256" key="2">
    <source>
        <dbReference type="SAM" id="SignalP"/>
    </source>
</evidence>
<sequence>MLQKSFLLLIAAMTSSNLFAGQEKQEEEYKEEFPISTTEPDPAIERPIIKEEANAARKKLLQTALEELRSNKEKMEIKEGPVSQNNESSLEKIKESLEKDPLKQAYFNELNFFSEKALEFFTGALNAAKSAQPELKEKILQDVKKNMKIWEFQQSNQPYHDIVHLTKNAEIKELYRKIKKEIGKPTQNGATAINQKNHYLLQKNSKPFMINTLFMEMPKALAESKRKLSLAEQGRGAELNLEEMDNFIWNADKMISMLRNTTNPYLSKLYDKDAINSIQNQKEQMEYVIQSLETIIGTFEKIKEIVKKQ</sequence>
<protein>
    <submittedName>
        <fullName evidence="3">Uncharacterized protein</fullName>
    </submittedName>
</protein>
<name>A0ABM7V817_9PROT</name>
<evidence type="ECO:0000313" key="3">
    <source>
        <dbReference type="EMBL" id="BDB95900.1"/>
    </source>
</evidence>
<gene>
    <name evidence="3" type="ORF">HYD_0330</name>
</gene>
<feature type="signal peptide" evidence="2">
    <location>
        <begin position="1"/>
        <end position="20"/>
    </location>
</feature>
<keyword evidence="2" id="KW-0732">Signal</keyword>
<proteinExistence type="predicted"/>
<keyword evidence="4" id="KW-1185">Reference proteome</keyword>
<dbReference type="Proteomes" id="UP001320209">
    <property type="component" value="Chromosome"/>
</dbReference>
<evidence type="ECO:0000256" key="1">
    <source>
        <dbReference type="SAM" id="MobiDB-lite"/>
    </source>
</evidence>